<keyword evidence="4" id="KW-1185">Reference proteome</keyword>
<dbReference type="AlphaFoldDB" id="K9VVE8"/>
<dbReference type="NCBIfam" id="NF033564">
    <property type="entry name" value="transpos_ISAs1"/>
    <property type="match status" value="1"/>
</dbReference>
<evidence type="ECO:0000313" key="4">
    <source>
        <dbReference type="Proteomes" id="UP000010472"/>
    </source>
</evidence>
<accession>K9VVE8</accession>
<dbReference type="EMBL" id="CP003620">
    <property type="protein sequence ID" value="AFZ11524.1"/>
    <property type="molecule type" value="Genomic_DNA"/>
</dbReference>
<sequence>MKLPPKITITDHFSTLKDPRIERSKLHQLIDIITIAICAVICGADGWEQIELYGKAKHKWFQQFLALPNGIPSHDTFARVFARIDPEEFQQCFIDWIKAISKLTNGEVIAIDGKTLCHSYDTASSQSAIHMVSAWATANRLVLGQVKVNDKSNEITAIPELLRVLEVAGCIVTIDAMGCQKDIAKLIIERQADYILTVKQNQGYLYKDIEQLFKQAQKNQFQGIDHSYYETINKNHGRLEIRRCWLLSNVADLIDTDSNWSNFFSVGVVESERRIKEKIEQETRYYISSIQHQNAKLFGQAVRSHWEVENRLHWVLDVTFNEDNCRIRSDNAPQNFAVIRHIAVNKSKSGKKSKIKSK</sequence>
<dbReference type="PANTHER" id="PTHR30298:SF0">
    <property type="entry name" value="PROTEIN YBFL-RELATED"/>
    <property type="match status" value="1"/>
</dbReference>
<dbReference type="PANTHER" id="PTHR30298">
    <property type="entry name" value="H REPEAT-ASSOCIATED PREDICTED TRANSPOSASE"/>
    <property type="match status" value="1"/>
</dbReference>
<dbReference type="InterPro" id="IPR002559">
    <property type="entry name" value="Transposase_11"/>
</dbReference>
<dbReference type="InterPro" id="IPR047647">
    <property type="entry name" value="ISAs1_transpos"/>
</dbReference>
<name>K9VVE8_9CYAN</name>
<evidence type="ECO:0000313" key="3">
    <source>
        <dbReference type="EMBL" id="AFZ11524.1"/>
    </source>
</evidence>
<feature type="domain" description="H repeat-associated protein N-terminal" evidence="2">
    <location>
        <begin position="11"/>
        <end position="97"/>
    </location>
</feature>
<dbReference type="Proteomes" id="UP000010472">
    <property type="component" value="Chromosome"/>
</dbReference>
<dbReference type="InterPro" id="IPR051698">
    <property type="entry name" value="Transposase_11-like"/>
</dbReference>
<reference evidence="3 4" key="1">
    <citation type="submission" date="2012-06" db="EMBL/GenBank/DDBJ databases">
        <title>Finished chromosome of genome of Crinalium epipsammum PCC 9333.</title>
        <authorList>
            <consortium name="US DOE Joint Genome Institute"/>
            <person name="Gugger M."/>
            <person name="Coursin T."/>
            <person name="Rippka R."/>
            <person name="Tandeau De Marsac N."/>
            <person name="Huntemann M."/>
            <person name="Wei C.-L."/>
            <person name="Han J."/>
            <person name="Detter J.C."/>
            <person name="Han C."/>
            <person name="Tapia R."/>
            <person name="Davenport K."/>
            <person name="Daligault H."/>
            <person name="Erkkila T."/>
            <person name="Gu W."/>
            <person name="Munk A.C.C."/>
            <person name="Teshima H."/>
            <person name="Xu Y."/>
            <person name="Chain P."/>
            <person name="Chen A."/>
            <person name="Krypides N."/>
            <person name="Mavromatis K."/>
            <person name="Markowitz V."/>
            <person name="Szeto E."/>
            <person name="Ivanova N."/>
            <person name="Mikhailova N."/>
            <person name="Ovchinnikova G."/>
            <person name="Pagani I."/>
            <person name="Pati A."/>
            <person name="Goodwin L."/>
            <person name="Peters L."/>
            <person name="Pitluck S."/>
            <person name="Woyke T."/>
            <person name="Kerfeld C."/>
        </authorList>
    </citation>
    <scope>NUCLEOTIDE SEQUENCE [LARGE SCALE GENOMIC DNA]</scope>
    <source>
        <strain evidence="3 4">PCC 9333</strain>
    </source>
</reference>
<dbReference type="Pfam" id="PF01609">
    <property type="entry name" value="DDE_Tnp_1"/>
    <property type="match status" value="1"/>
</dbReference>
<dbReference type="eggNOG" id="COG5433">
    <property type="taxonomic scope" value="Bacteria"/>
</dbReference>
<dbReference type="KEGG" id="cep:Cri9333_0577"/>
<organism evidence="3 4">
    <name type="scientific">Crinalium epipsammum PCC 9333</name>
    <dbReference type="NCBI Taxonomy" id="1173022"/>
    <lineage>
        <taxon>Bacteria</taxon>
        <taxon>Bacillati</taxon>
        <taxon>Cyanobacteriota</taxon>
        <taxon>Cyanophyceae</taxon>
        <taxon>Gomontiellales</taxon>
        <taxon>Gomontiellaceae</taxon>
        <taxon>Crinalium</taxon>
    </lineage>
</organism>
<dbReference type="InterPro" id="IPR032806">
    <property type="entry name" value="YbfD_N"/>
</dbReference>
<dbReference type="GO" id="GO:0003677">
    <property type="term" value="F:DNA binding"/>
    <property type="evidence" value="ECO:0007669"/>
    <property type="project" value="InterPro"/>
</dbReference>
<dbReference type="GO" id="GO:0004803">
    <property type="term" value="F:transposase activity"/>
    <property type="evidence" value="ECO:0007669"/>
    <property type="project" value="InterPro"/>
</dbReference>
<protein>
    <submittedName>
        <fullName evidence="3">Transposase IS4 family protein</fullName>
    </submittedName>
</protein>
<proteinExistence type="predicted"/>
<gene>
    <name evidence="3" type="ORF">Cri9333_0577</name>
</gene>
<dbReference type="PATRIC" id="fig|1173022.3.peg.635"/>
<feature type="domain" description="Transposase IS4-like" evidence="1">
    <location>
        <begin position="107"/>
        <end position="345"/>
    </location>
</feature>
<dbReference type="HOGENOM" id="CLU_046404_0_1_3"/>
<dbReference type="GO" id="GO:0006313">
    <property type="term" value="P:DNA transposition"/>
    <property type="evidence" value="ECO:0007669"/>
    <property type="project" value="InterPro"/>
</dbReference>
<evidence type="ECO:0000259" key="1">
    <source>
        <dbReference type="Pfam" id="PF01609"/>
    </source>
</evidence>
<evidence type="ECO:0000259" key="2">
    <source>
        <dbReference type="Pfam" id="PF13808"/>
    </source>
</evidence>
<dbReference type="Pfam" id="PF13808">
    <property type="entry name" value="DDE_Tnp_1_assoc"/>
    <property type="match status" value="1"/>
</dbReference>